<proteinExistence type="inferred from homology"/>
<dbReference type="Pfam" id="PF00085">
    <property type="entry name" value="Thioredoxin"/>
    <property type="match status" value="1"/>
</dbReference>
<keyword evidence="7" id="KW-1185">Reference proteome</keyword>
<dbReference type="AlphaFoldDB" id="A0A9P8RS04"/>
<evidence type="ECO:0000256" key="2">
    <source>
        <dbReference type="ARBA" id="ARBA00023157"/>
    </source>
</evidence>
<dbReference type="SUPFAM" id="SSF52833">
    <property type="entry name" value="Thioredoxin-like"/>
    <property type="match status" value="1"/>
</dbReference>
<reference evidence="6" key="1">
    <citation type="submission" date="2021-03" db="EMBL/GenBank/DDBJ databases">
        <title>Comparative genomics and phylogenomic investigation of the class Geoglossomycetes provide insights into ecological specialization and systematics.</title>
        <authorList>
            <person name="Melie T."/>
            <person name="Pirro S."/>
            <person name="Miller A.N."/>
            <person name="Quandt A."/>
        </authorList>
    </citation>
    <scope>NUCLEOTIDE SEQUENCE</scope>
    <source>
        <strain evidence="6">CAQ_001_2017</strain>
    </source>
</reference>
<dbReference type="InterPro" id="IPR008979">
    <property type="entry name" value="Galactose-bd-like_sf"/>
</dbReference>
<dbReference type="SUPFAM" id="SSF49785">
    <property type="entry name" value="Galactose-binding domain-like"/>
    <property type="match status" value="1"/>
</dbReference>
<dbReference type="InterPro" id="IPR036249">
    <property type="entry name" value="Thioredoxin-like_sf"/>
</dbReference>
<dbReference type="Pfam" id="PF06201">
    <property type="entry name" value="PITH"/>
    <property type="match status" value="1"/>
</dbReference>
<evidence type="ECO:0000313" key="7">
    <source>
        <dbReference type="Proteomes" id="UP000750711"/>
    </source>
</evidence>
<name>A0A9P8RS04_9PEZI</name>
<dbReference type="PRINTS" id="PR00421">
    <property type="entry name" value="THIOREDOXIN"/>
</dbReference>
<dbReference type="InterPro" id="IPR010400">
    <property type="entry name" value="PITH_dom"/>
</dbReference>
<gene>
    <name evidence="6" type="ORF">GP486_002109</name>
</gene>
<accession>A0A9P8RS04</accession>
<feature type="region of interest" description="Disordered" evidence="3">
    <location>
        <begin position="169"/>
        <end position="199"/>
    </location>
</feature>
<evidence type="ECO:0000313" key="6">
    <source>
        <dbReference type="EMBL" id="KAH0563316.1"/>
    </source>
</evidence>
<evidence type="ECO:0000256" key="3">
    <source>
        <dbReference type="SAM" id="MobiDB-lite"/>
    </source>
</evidence>
<dbReference type="Gene3D" id="2.60.120.470">
    <property type="entry name" value="PITH domain"/>
    <property type="match status" value="1"/>
</dbReference>
<evidence type="ECO:0008006" key="8">
    <source>
        <dbReference type="Google" id="ProtNLM"/>
    </source>
</evidence>
<dbReference type="PANTHER" id="PTHR46115">
    <property type="entry name" value="THIOREDOXIN-LIKE PROTEIN 1"/>
    <property type="match status" value="1"/>
</dbReference>
<evidence type="ECO:0000259" key="4">
    <source>
        <dbReference type="PROSITE" id="PS51352"/>
    </source>
</evidence>
<evidence type="ECO:0000256" key="1">
    <source>
        <dbReference type="ARBA" id="ARBA00008987"/>
    </source>
</evidence>
<sequence length="347" mass="37704">MPKTVHITSEAQFTSLISSSTIVVVDFYAEWCGPCKVIAPMYESLSARLSRPGKITFAKVDVDRQQGIALKYEVTTTPTFLVFKKGAVVSTLQGADPTKLAEAVQKLAAEAGSLNSDGSSSGGFTKTSGESAGMWIGLDLPRGYSDVTEQVDVKGLDLLNSDSKFGGARTLFDQRKPSGRSGIEKGKGKSSNADDQPDWIESDTDEQLMLFVPFKATLKIRTLQITSLPPGHSEDDGDSDNSEIPMRPKTIQVYSNRAHVLGFEEAEDIPATQTISLSPNDWDTKTGTAKIELRFVKFQNVTSLVIFVVDGDGDGERVRVDRLRVIGETGEKREMGKLEKIGDELGE</sequence>
<feature type="compositionally biased region" description="Basic and acidic residues" evidence="3">
    <location>
        <begin position="172"/>
        <end position="187"/>
    </location>
</feature>
<dbReference type="PROSITE" id="PS51532">
    <property type="entry name" value="PITH"/>
    <property type="match status" value="1"/>
</dbReference>
<dbReference type="InterPro" id="IPR013766">
    <property type="entry name" value="Thioredoxin_domain"/>
</dbReference>
<organism evidence="6 7">
    <name type="scientific">Trichoglossum hirsutum</name>
    <dbReference type="NCBI Taxonomy" id="265104"/>
    <lineage>
        <taxon>Eukaryota</taxon>
        <taxon>Fungi</taxon>
        <taxon>Dikarya</taxon>
        <taxon>Ascomycota</taxon>
        <taxon>Pezizomycotina</taxon>
        <taxon>Geoglossomycetes</taxon>
        <taxon>Geoglossales</taxon>
        <taxon>Geoglossaceae</taxon>
        <taxon>Trichoglossum</taxon>
    </lineage>
</organism>
<dbReference type="EMBL" id="JAGHQM010000219">
    <property type="protein sequence ID" value="KAH0563316.1"/>
    <property type="molecule type" value="Genomic_DNA"/>
</dbReference>
<comment type="caution">
    <text evidence="6">The sequence shown here is derived from an EMBL/GenBank/DDBJ whole genome shotgun (WGS) entry which is preliminary data.</text>
</comment>
<feature type="domain" description="Thioredoxin" evidence="4">
    <location>
        <begin position="1"/>
        <end position="109"/>
    </location>
</feature>
<dbReference type="InterPro" id="IPR037047">
    <property type="entry name" value="PITH_dom_sf"/>
</dbReference>
<dbReference type="PROSITE" id="PS00194">
    <property type="entry name" value="THIOREDOXIN_1"/>
    <property type="match status" value="1"/>
</dbReference>
<dbReference type="PROSITE" id="PS51352">
    <property type="entry name" value="THIOREDOXIN_2"/>
    <property type="match status" value="1"/>
</dbReference>
<keyword evidence="2" id="KW-1015">Disulfide bond</keyword>
<dbReference type="InterPro" id="IPR017937">
    <property type="entry name" value="Thioredoxin_CS"/>
</dbReference>
<dbReference type="GO" id="GO:0005737">
    <property type="term" value="C:cytoplasm"/>
    <property type="evidence" value="ECO:0007669"/>
    <property type="project" value="UniProtKB-ARBA"/>
</dbReference>
<comment type="similarity">
    <text evidence="1">Belongs to the thioredoxin family.</text>
</comment>
<protein>
    <recommendedName>
        <fullName evidence="8">Thioredoxin</fullName>
    </recommendedName>
</protein>
<evidence type="ECO:0000259" key="5">
    <source>
        <dbReference type="PROSITE" id="PS51532"/>
    </source>
</evidence>
<dbReference type="Gene3D" id="3.40.30.10">
    <property type="entry name" value="Glutaredoxin"/>
    <property type="match status" value="1"/>
</dbReference>
<feature type="domain" description="PITH" evidence="5">
    <location>
        <begin position="136"/>
        <end position="345"/>
    </location>
</feature>
<dbReference type="Proteomes" id="UP000750711">
    <property type="component" value="Unassembled WGS sequence"/>
</dbReference>
<dbReference type="CDD" id="cd02947">
    <property type="entry name" value="TRX_family"/>
    <property type="match status" value="1"/>
</dbReference>